<dbReference type="PANTHER" id="PTHR12804:SF0">
    <property type="entry name" value="SIGNAL PEPTIDASE COMPLEX SUBUNIT 3"/>
    <property type="match status" value="1"/>
</dbReference>
<dbReference type="PANTHER" id="PTHR12804">
    <property type="entry name" value="MICROSOMAL SIGNAL PEPTIDASE 23 KD SUBUNIT SPC22/23"/>
    <property type="match status" value="1"/>
</dbReference>
<name>A0A316VJQ1_9BASI</name>
<dbReference type="OrthoDB" id="10261524at2759"/>
<dbReference type="GO" id="GO:0006465">
    <property type="term" value="P:signal peptide processing"/>
    <property type="evidence" value="ECO:0007669"/>
    <property type="project" value="UniProtKB-UniRule"/>
</dbReference>
<dbReference type="Proteomes" id="UP000245771">
    <property type="component" value="Unassembled WGS sequence"/>
</dbReference>
<comment type="subcellular location">
    <subcellularLocation>
        <location evidence="1">Endoplasmic reticulum membrane</location>
        <topology evidence="1">Single-pass type II membrane protein</topology>
    </subcellularLocation>
</comment>
<evidence type="ECO:0000256" key="1">
    <source>
        <dbReference type="ARBA" id="ARBA00004648"/>
    </source>
</evidence>
<keyword evidence="11" id="KW-1185">Reference proteome</keyword>
<keyword evidence="5" id="KW-0735">Signal-anchor</keyword>
<proteinExistence type="inferred from homology"/>
<dbReference type="PIRSF" id="PIRSF016089">
    <property type="entry name" value="SPC22"/>
    <property type="match status" value="1"/>
</dbReference>
<dbReference type="InParanoid" id="A0A316VJQ1"/>
<dbReference type="InterPro" id="IPR007653">
    <property type="entry name" value="SPC3"/>
</dbReference>
<dbReference type="RefSeq" id="XP_025357756.1">
    <property type="nucleotide sequence ID" value="XM_025500271.1"/>
</dbReference>
<keyword evidence="7 9" id="KW-0472">Membrane</keyword>
<evidence type="ECO:0000256" key="8">
    <source>
        <dbReference type="ARBA" id="ARBA00045670"/>
    </source>
</evidence>
<evidence type="ECO:0000313" key="10">
    <source>
        <dbReference type="EMBL" id="PWN37454.1"/>
    </source>
</evidence>
<evidence type="ECO:0000256" key="4">
    <source>
        <dbReference type="ARBA" id="ARBA00022824"/>
    </source>
</evidence>
<evidence type="ECO:0000256" key="2">
    <source>
        <dbReference type="ARBA" id="ARBA00009289"/>
    </source>
</evidence>
<comment type="function">
    <text evidence="8">Essential component of the signal peptidase complex (SPC) which catalyzes the cleavage of N-terminal signal sequences from nascent proteins as they are translocated into the lumen of the endoplasmic reticulum. Essential for the SPC catalytic activity, possibly by stabilizing and positioning the active center of the complex close to the lumenal surface. Essential for viability.</text>
</comment>
<comment type="similarity">
    <text evidence="2 9">Belongs to the SPCS3 family.</text>
</comment>
<evidence type="ECO:0000256" key="7">
    <source>
        <dbReference type="ARBA" id="ARBA00023136"/>
    </source>
</evidence>
<keyword evidence="6" id="KW-1133">Transmembrane helix</keyword>
<evidence type="ECO:0000256" key="5">
    <source>
        <dbReference type="ARBA" id="ARBA00022968"/>
    </source>
</evidence>
<evidence type="ECO:0000313" key="11">
    <source>
        <dbReference type="Proteomes" id="UP000245771"/>
    </source>
</evidence>
<keyword evidence="3" id="KW-0812">Transmembrane</keyword>
<dbReference type="FunCoup" id="A0A316VJQ1">
    <property type="interactions" value="181"/>
</dbReference>
<dbReference type="Pfam" id="PF04573">
    <property type="entry name" value="SPC22"/>
    <property type="match status" value="1"/>
</dbReference>
<protein>
    <recommendedName>
        <fullName evidence="9">Signal peptidase subunit 3</fullName>
    </recommendedName>
</protein>
<gene>
    <name evidence="10" type="ORF">FA14DRAFT_170297</name>
</gene>
<dbReference type="GO" id="GO:0005787">
    <property type="term" value="C:signal peptidase complex"/>
    <property type="evidence" value="ECO:0007669"/>
    <property type="project" value="UniProtKB-UniRule"/>
</dbReference>
<reference evidence="10 11" key="1">
    <citation type="journal article" date="2018" name="Mol. Biol. Evol.">
        <title>Broad Genomic Sampling Reveals a Smut Pathogenic Ancestry of the Fungal Clade Ustilaginomycotina.</title>
        <authorList>
            <person name="Kijpornyongpan T."/>
            <person name="Mondo S.J."/>
            <person name="Barry K."/>
            <person name="Sandor L."/>
            <person name="Lee J."/>
            <person name="Lipzen A."/>
            <person name="Pangilinan J."/>
            <person name="LaButti K."/>
            <person name="Hainaut M."/>
            <person name="Henrissat B."/>
            <person name="Grigoriev I.V."/>
            <person name="Spatafora J.W."/>
            <person name="Aime M.C."/>
        </authorList>
    </citation>
    <scope>NUCLEOTIDE SEQUENCE [LARGE SCALE GENOMIC DNA]</scope>
    <source>
        <strain evidence="10 11">MCA 3882</strain>
    </source>
</reference>
<evidence type="ECO:0000256" key="9">
    <source>
        <dbReference type="PIRNR" id="PIRNR016089"/>
    </source>
</evidence>
<evidence type="ECO:0000256" key="3">
    <source>
        <dbReference type="ARBA" id="ARBA00022692"/>
    </source>
</evidence>
<dbReference type="GeneID" id="37022052"/>
<organism evidence="10 11">
    <name type="scientific">Meira miltonrushii</name>
    <dbReference type="NCBI Taxonomy" id="1280837"/>
    <lineage>
        <taxon>Eukaryota</taxon>
        <taxon>Fungi</taxon>
        <taxon>Dikarya</taxon>
        <taxon>Basidiomycota</taxon>
        <taxon>Ustilaginomycotina</taxon>
        <taxon>Exobasidiomycetes</taxon>
        <taxon>Exobasidiales</taxon>
        <taxon>Brachybasidiaceae</taxon>
        <taxon>Meira</taxon>
    </lineage>
</organism>
<dbReference type="STRING" id="1280837.A0A316VJQ1"/>
<evidence type="ECO:0000256" key="6">
    <source>
        <dbReference type="ARBA" id="ARBA00022989"/>
    </source>
</evidence>
<dbReference type="EMBL" id="KZ819602">
    <property type="protein sequence ID" value="PWN37454.1"/>
    <property type="molecule type" value="Genomic_DNA"/>
</dbReference>
<dbReference type="GO" id="GO:0045047">
    <property type="term" value="P:protein targeting to ER"/>
    <property type="evidence" value="ECO:0007669"/>
    <property type="project" value="TreeGrafter"/>
</dbReference>
<sequence length="184" mass="21131">MNTTLNRFNAVSALATSVLMALAAFTAIMTYPTHKPSGRVAIKELEVVKGRLEWHMDNRVQDFMKVSFDIDADFTSLFNWNTKQVFLSLVAEYPTKRHELNQVVLWDRIVRSKQDANVNLLDATNKYPFREVSKNFANVNGSTFTLKWNTMPKVGILAYGDEQRTNEYSIPARLQRDGIAELYF</sequence>
<keyword evidence="4 9" id="KW-0256">Endoplasmic reticulum</keyword>
<dbReference type="AlphaFoldDB" id="A0A316VJQ1"/>
<accession>A0A316VJQ1</accession>